<name>A0ABP3TTT7_9FLAO</name>
<gene>
    <name evidence="1" type="ORF">GCM10009430_11950</name>
</gene>
<accession>A0ABP3TTT7</accession>
<dbReference type="EMBL" id="BAAAGE010000001">
    <property type="protein sequence ID" value="GAA0716339.1"/>
    <property type="molecule type" value="Genomic_DNA"/>
</dbReference>
<sequence length="190" mass="21371">MQPNRSRILMKLILTCITFLLMLNLANAQITISWTVPGWSPDLLSQSSYNRINLINGTLNTQELARAGSTRIFTAPINDQLTELTSYNPAFGIQLVSLKNFISGSTFSSVTGYNSYGYIKKKYPLNPAFGNDTFKNGVIQLRFKRKLESESQKLSDYLNPINPIPEGERVLLILTALENVINLTLENETY</sequence>
<organism evidence="1 2">
    <name type="scientific">Aquimarina litoralis</name>
    <dbReference type="NCBI Taxonomy" id="584605"/>
    <lineage>
        <taxon>Bacteria</taxon>
        <taxon>Pseudomonadati</taxon>
        <taxon>Bacteroidota</taxon>
        <taxon>Flavobacteriia</taxon>
        <taxon>Flavobacteriales</taxon>
        <taxon>Flavobacteriaceae</taxon>
        <taxon>Aquimarina</taxon>
    </lineage>
</organism>
<keyword evidence="2" id="KW-1185">Reference proteome</keyword>
<evidence type="ECO:0000313" key="2">
    <source>
        <dbReference type="Proteomes" id="UP001501758"/>
    </source>
</evidence>
<evidence type="ECO:0000313" key="1">
    <source>
        <dbReference type="EMBL" id="GAA0716339.1"/>
    </source>
</evidence>
<protein>
    <submittedName>
        <fullName evidence="1">Uncharacterized protein</fullName>
    </submittedName>
</protein>
<comment type="caution">
    <text evidence="1">The sequence shown here is derived from an EMBL/GenBank/DDBJ whole genome shotgun (WGS) entry which is preliminary data.</text>
</comment>
<reference evidence="2" key="1">
    <citation type="journal article" date="2019" name="Int. J. Syst. Evol. Microbiol.">
        <title>The Global Catalogue of Microorganisms (GCM) 10K type strain sequencing project: providing services to taxonomists for standard genome sequencing and annotation.</title>
        <authorList>
            <consortium name="The Broad Institute Genomics Platform"/>
            <consortium name="The Broad Institute Genome Sequencing Center for Infectious Disease"/>
            <person name="Wu L."/>
            <person name="Ma J."/>
        </authorList>
    </citation>
    <scope>NUCLEOTIDE SEQUENCE [LARGE SCALE GENOMIC DNA]</scope>
    <source>
        <strain evidence="2">JCM 15974</strain>
    </source>
</reference>
<proteinExistence type="predicted"/>
<dbReference type="Proteomes" id="UP001501758">
    <property type="component" value="Unassembled WGS sequence"/>
</dbReference>